<name>A0A2P2R432_RHIMU</name>
<evidence type="ECO:0000313" key="1">
    <source>
        <dbReference type="EMBL" id="MBX73958.1"/>
    </source>
</evidence>
<sequence>MKSDSNKHKTRRIISMLHHGYLEFLADKQNSIIVTQKIFNRNI</sequence>
<dbReference type="AlphaFoldDB" id="A0A2P2R432"/>
<accession>A0A2P2R432</accession>
<protein>
    <submittedName>
        <fullName evidence="1">Uncharacterized protein</fullName>
    </submittedName>
</protein>
<reference evidence="1" key="1">
    <citation type="submission" date="2018-02" db="EMBL/GenBank/DDBJ databases">
        <title>Rhizophora mucronata_Transcriptome.</title>
        <authorList>
            <person name="Meera S.P."/>
            <person name="Sreeshan A."/>
            <person name="Augustine A."/>
        </authorList>
    </citation>
    <scope>NUCLEOTIDE SEQUENCE</scope>
    <source>
        <tissue evidence="1">Leaf</tissue>
    </source>
</reference>
<organism evidence="1">
    <name type="scientific">Rhizophora mucronata</name>
    <name type="common">Asiatic mangrove</name>
    <dbReference type="NCBI Taxonomy" id="61149"/>
    <lineage>
        <taxon>Eukaryota</taxon>
        <taxon>Viridiplantae</taxon>
        <taxon>Streptophyta</taxon>
        <taxon>Embryophyta</taxon>
        <taxon>Tracheophyta</taxon>
        <taxon>Spermatophyta</taxon>
        <taxon>Magnoliopsida</taxon>
        <taxon>eudicotyledons</taxon>
        <taxon>Gunneridae</taxon>
        <taxon>Pentapetalae</taxon>
        <taxon>rosids</taxon>
        <taxon>fabids</taxon>
        <taxon>Malpighiales</taxon>
        <taxon>Rhizophoraceae</taxon>
        <taxon>Rhizophora</taxon>
    </lineage>
</organism>
<dbReference type="EMBL" id="GGEC01093474">
    <property type="protein sequence ID" value="MBX73958.1"/>
    <property type="molecule type" value="Transcribed_RNA"/>
</dbReference>
<proteinExistence type="predicted"/>